<dbReference type="Proteomes" id="UP001055307">
    <property type="component" value="Unassembled WGS sequence"/>
</dbReference>
<sequence>MTILSISPMSMPTVAPVAPIVNAPAPVRKAGPATTVGTPLDPPVRFDVRLDDAPVADDQAPKPDTEAPTADERRITVDQDTKSLVYQVVDPNSGDVVVQLPEATILRARAYAEATAMRAKEDQHPLDRTA</sequence>
<evidence type="ECO:0000313" key="2">
    <source>
        <dbReference type="EMBL" id="GJD38414.1"/>
    </source>
</evidence>
<gene>
    <name evidence="2" type="ORF">OICFNHDK_0859</name>
</gene>
<protein>
    <recommendedName>
        <fullName evidence="4">Flagellar protein FlaG</fullName>
    </recommendedName>
</protein>
<dbReference type="InterPro" id="IPR035924">
    <property type="entry name" value="FlaG-like_sf"/>
</dbReference>
<evidence type="ECO:0000313" key="3">
    <source>
        <dbReference type="Proteomes" id="UP001055307"/>
    </source>
</evidence>
<feature type="region of interest" description="Disordered" evidence="1">
    <location>
        <begin position="51"/>
        <end position="72"/>
    </location>
</feature>
<dbReference type="SUPFAM" id="SSF160214">
    <property type="entry name" value="FlaG-like"/>
    <property type="match status" value="1"/>
</dbReference>
<comment type="caution">
    <text evidence="2">The sequence shown here is derived from an EMBL/GenBank/DDBJ whole genome shotgun (WGS) entry which is preliminary data.</text>
</comment>
<accession>A0AAV4Z4G2</accession>
<reference evidence="2" key="1">
    <citation type="journal article" date="2016" name="Front. Microbiol.">
        <title>Genome Sequence of the Piezophilic, Mesophilic Sulfate-Reducing Bacterium Desulfovibrio indicus J2T.</title>
        <authorList>
            <person name="Cao J."/>
            <person name="Maignien L."/>
            <person name="Shao Z."/>
            <person name="Alain K."/>
            <person name="Jebbar M."/>
        </authorList>
    </citation>
    <scope>NUCLEOTIDE SEQUENCE</scope>
    <source>
        <strain evidence="2">DSM 21893</strain>
    </source>
</reference>
<organism evidence="2 3">
    <name type="scientific">Methylobacterium bullatum</name>
    <dbReference type="NCBI Taxonomy" id="570505"/>
    <lineage>
        <taxon>Bacteria</taxon>
        <taxon>Pseudomonadati</taxon>
        <taxon>Pseudomonadota</taxon>
        <taxon>Alphaproteobacteria</taxon>
        <taxon>Hyphomicrobiales</taxon>
        <taxon>Methylobacteriaceae</taxon>
        <taxon>Methylobacterium</taxon>
    </lineage>
</organism>
<dbReference type="EMBL" id="BPQF01000006">
    <property type="protein sequence ID" value="GJD38414.1"/>
    <property type="molecule type" value="Genomic_DNA"/>
</dbReference>
<evidence type="ECO:0000256" key="1">
    <source>
        <dbReference type="SAM" id="MobiDB-lite"/>
    </source>
</evidence>
<keyword evidence="3" id="KW-1185">Reference proteome</keyword>
<dbReference type="RefSeq" id="WP_018041999.1">
    <property type="nucleotide sequence ID" value="NZ_BPQF01000006.1"/>
</dbReference>
<dbReference type="AlphaFoldDB" id="A0AAV4Z4G2"/>
<name>A0AAV4Z4G2_9HYPH</name>
<proteinExistence type="predicted"/>
<reference evidence="2" key="2">
    <citation type="submission" date="2021-08" db="EMBL/GenBank/DDBJ databases">
        <authorList>
            <person name="Tani A."/>
            <person name="Ola A."/>
            <person name="Ogura Y."/>
            <person name="Katsura K."/>
            <person name="Hayashi T."/>
        </authorList>
    </citation>
    <scope>NUCLEOTIDE SEQUENCE</scope>
    <source>
        <strain evidence="2">DSM 21893</strain>
    </source>
</reference>
<evidence type="ECO:0008006" key="4">
    <source>
        <dbReference type="Google" id="ProtNLM"/>
    </source>
</evidence>
<feature type="compositionally biased region" description="Basic and acidic residues" evidence="1">
    <location>
        <begin position="59"/>
        <end position="72"/>
    </location>
</feature>